<comment type="caution">
    <text evidence="4">The sequence shown here is derived from an EMBL/GenBank/DDBJ whole genome shotgun (WGS) entry which is preliminary data.</text>
</comment>
<organism evidence="4 5">
    <name type="scientific">Marasmiellus scandens</name>
    <dbReference type="NCBI Taxonomy" id="2682957"/>
    <lineage>
        <taxon>Eukaryota</taxon>
        <taxon>Fungi</taxon>
        <taxon>Dikarya</taxon>
        <taxon>Basidiomycota</taxon>
        <taxon>Agaricomycotina</taxon>
        <taxon>Agaricomycetes</taxon>
        <taxon>Agaricomycetidae</taxon>
        <taxon>Agaricales</taxon>
        <taxon>Marasmiineae</taxon>
        <taxon>Omphalotaceae</taxon>
        <taxon>Marasmiellus</taxon>
    </lineage>
</organism>
<evidence type="ECO:0000313" key="5">
    <source>
        <dbReference type="Proteomes" id="UP001498398"/>
    </source>
</evidence>
<keyword evidence="2" id="KW-1133">Transmembrane helix</keyword>
<keyword evidence="5" id="KW-1185">Reference proteome</keyword>
<feature type="compositionally biased region" description="Polar residues" evidence="1">
    <location>
        <begin position="315"/>
        <end position="326"/>
    </location>
</feature>
<keyword evidence="2" id="KW-0812">Transmembrane</keyword>
<feature type="transmembrane region" description="Helical" evidence="2">
    <location>
        <begin position="115"/>
        <end position="138"/>
    </location>
</feature>
<dbReference type="Pfam" id="PF20152">
    <property type="entry name" value="DUF6534"/>
    <property type="match status" value="1"/>
</dbReference>
<dbReference type="PANTHER" id="PTHR40465">
    <property type="entry name" value="CHROMOSOME 1, WHOLE GENOME SHOTGUN SEQUENCE"/>
    <property type="match status" value="1"/>
</dbReference>
<keyword evidence="2" id="KW-0472">Membrane</keyword>
<feature type="transmembrane region" description="Helical" evidence="2">
    <location>
        <begin position="87"/>
        <end position="108"/>
    </location>
</feature>
<feature type="transmembrane region" description="Helical" evidence="2">
    <location>
        <begin position="43"/>
        <end position="67"/>
    </location>
</feature>
<feature type="transmembrane region" description="Helical" evidence="2">
    <location>
        <begin position="153"/>
        <end position="173"/>
    </location>
</feature>
<accession>A0ABR1K464</accession>
<evidence type="ECO:0000256" key="1">
    <source>
        <dbReference type="SAM" id="MobiDB-lite"/>
    </source>
</evidence>
<dbReference type="Proteomes" id="UP001498398">
    <property type="component" value="Unassembled WGS sequence"/>
</dbReference>
<feature type="transmembrane region" description="Helical" evidence="2">
    <location>
        <begin position="194"/>
        <end position="215"/>
    </location>
</feature>
<sequence>MLDRIIGALMIGTWMNSMLYMLEITQVVRYFQTFPKDTVGLKIVVALLFIIDTTATLCQYIGVYLYAVTHFGDFVYASASYWPIPVYLISSGIGGFIVQTFLTYRFWVLSRIITLAILFELVILTMLAGATASAVMVARTSSYSDRGIVRIPVMLWLVSSAFGDGIIALGLIWRLRNVKTPFADTASVIKRLTYTTIQTGSSTAIIAIIVLALYLHQPGDNVCTAIGWCLGRVYTLTLVHNLNTRTRFREGGSSGQKGSSRPETVGMDIFHSTSGIQVAHAHVVHVDDGEEILPKKKDEEDESVGPDSTHKNDYETSSAYNGSNTVCLPRRDA</sequence>
<dbReference type="EMBL" id="JBANRG010000001">
    <property type="protein sequence ID" value="KAK7472350.1"/>
    <property type="molecule type" value="Genomic_DNA"/>
</dbReference>
<feature type="region of interest" description="Disordered" evidence="1">
    <location>
        <begin position="289"/>
        <end position="333"/>
    </location>
</feature>
<evidence type="ECO:0000259" key="3">
    <source>
        <dbReference type="Pfam" id="PF20152"/>
    </source>
</evidence>
<feature type="region of interest" description="Disordered" evidence="1">
    <location>
        <begin position="247"/>
        <end position="266"/>
    </location>
</feature>
<dbReference type="PANTHER" id="PTHR40465:SF1">
    <property type="entry name" value="DUF6534 DOMAIN-CONTAINING PROTEIN"/>
    <property type="match status" value="1"/>
</dbReference>
<feature type="compositionally biased region" description="Basic and acidic residues" evidence="1">
    <location>
        <begin position="289"/>
        <end position="298"/>
    </location>
</feature>
<name>A0ABR1K464_9AGAR</name>
<feature type="transmembrane region" description="Helical" evidence="2">
    <location>
        <begin position="6"/>
        <end position="22"/>
    </location>
</feature>
<evidence type="ECO:0000313" key="4">
    <source>
        <dbReference type="EMBL" id="KAK7472350.1"/>
    </source>
</evidence>
<feature type="domain" description="DUF6534" evidence="3">
    <location>
        <begin position="160"/>
        <end position="246"/>
    </location>
</feature>
<dbReference type="InterPro" id="IPR045339">
    <property type="entry name" value="DUF6534"/>
</dbReference>
<reference evidence="4 5" key="1">
    <citation type="submission" date="2024-01" db="EMBL/GenBank/DDBJ databases">
        <title>A draft genome for the cacao thread blight pathogen Marasmiellus scandens.</title>
        <authorList>
            <person name="Baruah I.K."/>
            <person name="Leung J."/>
            <person name="Bukari Y."/>
            <person name="Amoako-Attah I."/>
            <person name="Meinhardt L.W."/>
            <person name="Bailey B.A."/>
            <person name="Cohen S.P."/>
        </authorList>
    </citation>
    <scope>NUCLEOTIDE SEQUENCE [LARGE SCALE GENOMIC DNA]</scope>
    <source>
        <strain evidence="4 5">GH-19</strain>
    </source>
</reference>
<gene>
    <name evidence="4" type="ORF">VKT23_000467</name>
</gene>
<evidence type="ECO:0000256" key="2">
    <source>
        <dbReference type="SAM" id="Phobius"/>
    </source>
</evidence>
<protein>
    <recommendedName>
        <fullName evidence="3">DUF6534 domain-containing protein</fullName>
    </recommendedName>
</protein>
<proteinExistence type="predicted"/>